<dbReference type="InterPro" id="IPR029058">
    <property type="entry name" value="AB_hydrolase_fold"/>
</dbReference>
<comment type="catalytic activity">
    <reaction evidence="22">
        <text>1-octadecanoyl-sn-glycero-3-phosphate + (9Z)-octadecenoyl-CoA = 1-octadecanoyl-2-(9Z-octadecenoyl)-sn-glycero-3-phosphate + CoA</text>
        <dbReference type="Rhea" id="RHEA:37163"/>
        <dbReference type="ChEBI" id="CHEBI:57287"/>
        <dbReference type="ChEBI" id="CHEBI:57387"/>
        <dbReference type="ChEBI" id="CHEBI:74560"/>
        <dbReference type="ChEBI" id="CHEBI:74565"/>
    </reaction>
    <physiologicalReaction direction="left-to-right" evidence="22">
        <dbReference type="Rhea" id="RHEA:37164"/>
    </physiologicalReaction>
</comment>
<comment type="catalytic activity">
    <reaction evidence="23">
        <text>eicosanoyl-CoA + 1-(9Z-octadecenoyl)-sn-glycero-3-phosphate = 1-(9Z)-octadecenoyl-2-eicosanoyl-sn-glycero-3-phosphate + CoA</text>
        <dbReference type="Rhea" id="RHEA:37451"/>
        <dbReference type="ChEBI" id="CHEBI:57287"/>
        <dbReference type="ChEBI" id="CHEBI:57380"/>
        <dbReference type="ChEBI" id="CHEBI:74544"/>
        <dbReference type="ChEBI" id="CHEBI:74937"/>
    </reaction>
    <physiologicalReaction direction="left-to-right" evidence="23">
        <dbReference type="Rhea" id="RHEA:37452"/>
    </physiologicalReaction>
</comment>
<dbReference type="InterPro" id="IPR000073">
    <property type="entry name" value="AB_hydrolase_1"/>
</dbReference>
<dbReference type="Ensembl" id="ENSCMIT00000033567.1">
    <property type="protein sequence ID" value="ENSCMIP00000033062.1"/>
    <property type="gene ID" value="ENSCMIG00000014134.1"/>
</dbReference>
<evidence type="ECO:0000256" key="23">
    <source>
        <dbReference type="ARBA" id="ARBA00047849"/>
    </source>
</evidence>
<dbReference type="FunFam" id="3.40.50.1820:FF:000019">
    <property type="entry name" value="1-acylglycerol-3-phosphate O-acyltransferase ABHD5"/>
    <property type="match status" value="1"/>
</dbReference>
<name>A0A4W3IUF9_CALMI</name>
<keyword evidence="15" id="KW-0012">Acyltransferase</keyword>
<dbReference type="AlphaFoldDB" id="A0A4W3IUF9"/>
<comment type="subcellular location">
    <subcellularLocation>
        <location evidence="3">Cytoplasm</location>
    </subcellularLocation>
    <subcellularLocation>
        <location evidence="4">Lipid droplet</location>
    </subcellularLocation>
</comment>
<dbReference type="GO" id="GO:0052689">
    <property type="term" value="F:carboxylic ester hydrolase activity"/>
    <property type="evidence" value="ECO:0007669"/>
    <property type="project" value="TreeGrafter"/>
</dbReference>
<dbReference type="Gene3D" id="3.40.50.1820">
    <property type="entry name" value="alpha/beta hydrolase"/>
    <property type="match status" value="1"/>
</dbReference>
<dbReference type="STRING" id="7868.ENSCMIP00000033062"/>
<evidence type="ECO:0000256" key="1">
    <source>
        <dbReference type="ARBA" id="ARBA00000300"/>
    </source>
</evidence>
<dbReference type="GO" id="GO:0006631">
    <property type="term" value="P:fatty acid metabolic process"/>
    <property type="evidence" value="ECO:0007669"/>
    <property type="project" value="UniProtKB-KW"/>
</dbReference>
<evidence type="ECO:0000256" key="12">
    <source>
        <dbReference type="ARBA" id="ARBA00023098"/>
    </source>
</evidence>
<keyword evidence="11" id="KW-0276">Fatty acid metabolism</keyword>
<evidence type="ECO:0000256" key="8">
    <source>
        <dbReference type="ARBA" id="ARBA00022677"/>
    </source>
</evidence>
<comment type="catalytic activity">
    <reaction evidence="2">
        <text>1-(9Z-octadecenoyl)-sn-glycero-3-phosphate + hexadecanoyl-CoA = 1-(9Z)-octadecenoyl-2-hexadecanoyl-sn-glycero-3-phosphate + CoA</text>
        <dbReference type="Rhea" id="RHEA:37143"/>
        <dbReference type="ChEBI" id="CHEBI:57287"/>
        <dbReference type="ChEBI" id="CHEBI:57379"/>
        <dbReference type="ChEBI" id="CHEBI:74544"/>
        <dbReference type="ChEBI" id="CHEBI:74551"/>
    </reaction>
    <physiologicalReaction direction="left-to-right" evidence="2">
        <dbReference type="Rhea" id="RHEA:37144"/>
    </physiologicalReaction>
</comment>
<dbReference type="OMA" id="ARDPIMD"/>
<keyword evidence="9" id="KW-0808">Transferase</keyword>
<keyword evidence="29" id="KW-1185">Reference proteome</keyword>
<reference evidence="29" key="3">
    <citation type="journal article" date="2014" name="Nature">
        <title>Elephant shark genome provides unique insights into gnathostome evolution.</title>
        <authorList>
            <consortium name="International Elephant Shark Genome Sequencing Consortium"/>
            <person name="Venkatesh B."/>
            <person name="Lee A.P."/>
            <person name="Ravi V."/>
            <person name="Maurya A.K."/>
            <person name="Lian M.M."/>
            <person name="Swann J.B."/>
            <person name="Ohta Y."/>
            <person name="Flajnik M.F."/>
            <person name="Sutoh Y."/>
            <person name="Kasahara M."/>
            <person name="Hoon S."/>
            <person name="Gangu V."/>
            <person name="Roy S.W."/>
            <person name="Irimia M."/>
            <person name="Korzh V."/>
            <person name="Kondrychyn I."/>
            <person name="Lim Z.W."/>
            <person name="Tay B.H."/>
            <person name="Tohari S."/>
            <person name="Kong K.W."/>
            <person name="Ho S."/>
            <person name="Lorente-Galdos B."/>
            <person name="Quilez J."/>
            <person name="Marques-Bonet T."/>
            <person name="Raney B.J."/>
            <person name="Ingham P.W."/>
            <person name="Tay A."/>
            <person name="Hillier L.W."/>
            <person name="Minx P."/>
            <person name="Boehm T."/>
            <person name="Wilson R.K."/>
            <person name="Brenner S."/>
            <person name="Warren W.C."/>
        </authorList>
    </citation>
    <scope>NUCLEOTIDE SEQUENCE [LARGE SCALE GENOMIC DNA]</scope>
</reference>
<comment type="catalytic activity">
    <reaction evidence="21">
        <text>1-hexadecanoyl-sn-glycero-3-phosphate + (9Z)-octadecenoyl-CoA = 1-hexadecanoyl-2-(9Z-octadecenoyl)-sn-glycero-3-phosphate + CoA</text>
        <dbReference type="Rhea" id="RHEA:33187"/>
        <dbReference type="ChEBI" id="CHEBI:57287"/>
        <dbReference type="ChEBI" id="CHEBI:57387"/>
        <dbReference type="ChEBI" id="CHEBI:57518"/>
        <dbReference type="ChEBI" id="CHEBI:64839"/>
    </reaction>
    <physiologicalReaction direction="left-to-right" evidence="21">
        <dbReference type="Rhea" id="RHEA:33188"/>
    </physiologicalReaction>
</comment>
<dbReference type="EC" id="2.3.1.51" evidence="5"/>
<reference evidence="29" key="2">
    <citation type="journal article" date="2007" name="PLoS Biol.">
        <title>Survey sequencing and comparative analysis of the elephant shark (Callorhinchus milii) genome.</title>
        <authorList>
            <person name="Venkatesh B."/>
            <person name="Kirkness E.F."/>
            <person name="Loh Y.H."/>
            <person name="Halpern A.L."/>
            <person name="Lee A.P."/>
            <person name="Johnson J."/>
            <person name="Dandona N."/>
            <person name="Viswanathan L.D."/>
            <person name="Tay A."/>
            <person name="Venter J.C."/>
            <person name="Strausberg R.L."/>
            <person name="Brenner S."/>
        </authorList>
    </citation>
    <scope>NUCLEOTIDE SEQUENCE [LARGE SCALE GENOMIC DNA]</scope>
</reference>
<keyword evidence="6" id="KW-0963">Cytoplasm</keyword>
<dbReference type="GO" id="GO:0005739">
    <property type="term" value="C:mitochondrion"/>
    <property type="evidence" value="ECO:0007669"/>
    <property type="project" value="TreeGrafter"/>
</dbReference>
<organism evidence="28 29">
    <name type="scientific">Callorhinchus milii</name>
    <name type="common">Ghost shark</name>
    <dbReference type="NCBI Taxonomy" id="7868"/>
    <lineage>
        <taxon>Eukaryota</taxon>
        <taxon>Metazoa</taxon>
        <taxon>Chordata</taxon>
        <taxon>Craniata</taxon>
        <taxon>Vertebrata</taxon>
        <taxon>Chondrichthyes</taxon>
        <taxon>Holocephali</taxon>
        <taxon>Chimaeriformes</taxon>
        <taxon>Callorhinchidae</taxon>
        <taxon>Callorhinchus</taxon>
    </lineage>
</organism>
<evidence type="ECO:0000256" key="2">
    <source>
        <dbReference type="ARBA" id="ARBA00000816"/>
    </source>
</evidence>
<evidence type="ECO:0000256" key="22">
    <source>
        <dbReference type="ARBA" id="ARBA00047543"/>
    </source>
</evidence>
<proteinExistence type="inferred from homology"/>
<sequence>MISVDMFYIPFIWSKEMQLICLLQLCFHPMSVGVYNATCLTVVSITRSGWLISWLPSWCPTSLSLLKDAETKMLQGVQSKCIKEYVSISNGNRIWTLIFSHEVDNKTPLVLIHGFGGGVGLWILNFDTLVQQRTVYAFDLVGFGQSSRPQFSNDSELAEKQFVQSIEEWRAKMGVEKMILLGHNFGGYLAASYTINYPLRVKHLILEEPWGFPVHEEQERPVPIWMKVLGAMLSPFNPLAGLRLAGPFGPVLIQRLRPDLKQKFSSVCDDETTVTEYIYHCNAQTPSGETAFRNMTIPYGWAKQPMLQRINQIQEDIPITVIYGARSSIDGNSGNQIKALRPNSPVNIIVIRGAGHYVHADQPEDFNQKVVDICSTVD</sequence>
<evidence type="ECO:0000256" key="6">
    <source>
        <dbReference type="ARBA" id="ARBA00022490"/>
    </source>
</evidence>
<evidence type="ECO:0000256" key="24">
    <source>
        <dbReference type="ARBA" id="ARBA00048632"/>
    </source>
</evidence>
<reference evidence="29" key="1">
    <citation type="journal article" date="2006" name="Science">
        <title>Ancient noncoding elements conserved in the human genome.</title>
        <authorList>
            <person name="Venkatesh B."/>
            <person name="Kirkness E.F."/>
            <person name="Loh Y.H."/>
            <person name="Halpern A.L."/>
            <person name="Lee A.P."/>
            <person name="Johnson J."/>
            <person name="Dandona N."/>
            <person name="Viswanathan L.D."/>
            <person name="Tay A."/>
            <person name="Venter J.C."/>
            <person name="Strausberg R.L."/>
            <person name="Brenner S."/>
        </authorList>
    </citation>
    <scope>NUCLEOTIDE SEQUENCE [LARGE SCALE GENOMIC DNA]</scope>
</reference>
<keyword evidence="12" id="KW-0443">Lipid metabolism</keyword>
<evidence type="ECO:0000256" key="20">
    <source>
        <dbReference type="ARBA" id="ARBA00045357"/>
    </source>
</evidence>
<evidence type="ECO:0000259" key="27">
    <source>
        <dbReference type="Pfam" id="PF00561"/>
    </source>
</evidence>
<dbReference type="PANTHER" id="PTHR42886:SF34">
    <property type="entry name" value="1-ACYLGLYCEROL-3-PHOSPHATE O-ACYLTRANSFERASE ABHD5"/>
    <property type="match status" value="1"/>
</dbReference>
<dbReference type="Proteomes" id="UP000314986">
    <property type="component" value="Unassembled WGS sequence"/>
</dbReference>
<evidence type="ECO:0000256" key="19">
    <source>
        <dbReference type="ARBA" id="ARBA00042413"/>
    </source>
</evidence>
<evidence type="ECO:0000256" key="3">
    <source>
        <dbReference type="ARBA" id="ARBA00004496"/>
    </source>
</evidence>
<evidence type="ECO:0000256" key="17">
    <source>
        <dbReference type="ARBA" id="ARBA00038097"/>
    </source>
</evidence>
<keyword evidence="13" id="KW-0594">Phospholipid biosynthesis</keyword>
<evidence type="ECO:0000313" key="29">
    <source>
        <dbReference type="Proteomes" id="UP000314986"/>
    </source>
</evidence>
<dbReference type="GO" id="GO:0003841">
    <property type="term" value="F:1-acylglycerol-3-phosphate O-acyltransferase activity"/>
    <property type="evidence" value="ECO:0007669"/>
    <property type="project" value="UniProtKB-EC"/>
</dbReference>
<evidence type="ECO:0000256" key="26">
    <source>
        <dbReference type="ARBA" id="ARBA00049561"/>
    </source>
</evidence>
<dbReference type="GO" id="GO:0010898">
    <property type="term" value="P:positive regulation of triglyceride catabolic process"/>
    <property type="evidence" value="ECO:0007669"/>
    <property type="project" value="TreeGrafter"/>
</dbReference>
<dbReference type="SUPFAM" id="SSF53474">
    <property type="entry name" value="alpha/beta-Hydrolases"/>
    <property type="match status" value="1"/>
</dbReference>
<reference evidence="28" key="5">
    <citation type="submission" date="2025-09" db="UniProtKB">
        <authorList>
            <consortium name="Ensembl"/>
        </authorList>
    </citation>
    <scope>IDENTIFICATION</scope>
</reference>
<evidence type="ECO:0000256" key="7">
    <source>
        <dbReference type="ARBA" id="ARBA00022516"/>
    </source>
</evidence>
<keyword evidence="7" id="KW-0444">Lipid biosynthesis</keyword>
<comment type="catalytic activity">
    <reaction evidence="1">
        <text>a 1-acyl-sn-glycero-3-phosphate + an acyl-CoA = a 1,2-diacyl-sn-glycero-3-phosphate + CoA</text>
        <dbReference type="Rhea" id="RHEA:19709"/>
        <dbReference type="ChEBI" id="CHEBI:57287"/>
        <dbReference type="ChEBI" id="CHEBI:57970"/>
        <dbReference type="ChEBI" id="CHEBI:58342"/>
        <dbReference type="ChEBI" id="CHEBI:58608"/>
        <dbReference type="EC" id="2.3.1.51"/>
    </reaction>
    <physiologicalReaction direction="left-to-right" evidence="1">
        <dbReference type="Rhea" id="RHEA:19710"/>
    </physiologicalReaction>
</comment>
<evidence type="ECO:0000256" key="18">
    <source>
        <dbReference type="ARBA" id="ARBA00040731"/>
    </source>
</evidence>
<evidence type="ECO:0000256" key="10">
    <source>
        <dbReference type="ARBA" id="ARBA00022782"/>
    </source>
</evidence>
<comment type="similarity">
    <text evidence="17">Belongs to the peptidase S33 family. ABHD4/ABHD5 subfamily.</text>
</comment>
<dbReference type="InParanoid" id="A0A4W3IUF9"/>
<evidence type="ECO:0000256" key="14">
    <source>
        <dbReference type="ARBA" id="ARBA00023264"/>
    </source>
</evidence>
<evidence type="ECO:0000256" key="11">
    <source>
        <dbReference type="ARBA" id="ARBA00022832"/>
    </source>
</evidence>
<accession>A0A4W3IUF9</accession>
<dbReference type="GO" id="GO:0055088">
    <property type="term" value="P:lipid homeostasis"/>
    <property type="evidence" value="ECO:0007669"/>
    <property type="project" value="TreeGrafter"/>
</dbReference>
<dbReference type="GO" id="GO:0010891">
    <property type="term" value="P:negative regulation of triglyceride storage"/>
    <property type="evidence" value="ECO:0007669"/>
    <property type="project" value="TreeGrafter"/>
</dbReference>
<evidence type="ECO:0000313" key="28">
    <source>
        <dbReference type="Ensembl" id="ENSCMIP00000033062.1"/>
    </source>
</evidence>
<protein>
    <recommendedName>
        <fullName evidence="18">1-acylglycerol-3-phosphate O-acyltransferase ABHD5</fullName>
        <ecNumber evidence="5">2.3.1.51</ecNumber>
    </recommendedName>
    <alternativeName>
        <fullName evidence="19">Abhydrolase domain-containing protein 5</fullName>
    </alternativeName>
</protein>
<reference evidence="28" key="4">
    <citation type="submission" date="2025-08" db="UniProtKB">
        <authorList>
            <consortium name="Ensembl"/>
        </authorList>
    </citation>
    <scope>IDENTIFICATION</scope>
</reference>
<gene>
    <name evidence="28" type="primary">abhd5a</name>
</gene>
<dbReference type="GO" id="GO:0006654">
    <property type="term" value="P:phosphatidic acid biosynthetic process"/>
    <property type="evidence" value="ECO:0007669"/>
    <property type="project" value="TreeGrafter"/>
</dbReference>
<comment type="catalytic activity">
    <reaction evidence="16">
        <text>1-(9Z-octadecenoyl)-sn-glycero-3-phosphate + octadecanoyl-CoA = 1-(9Z-octadecenoyl)-2-octadecanoyl-sn-glycero-3-phosphate + CoA</text>
        <dbReference type="Rhea" id="RHEA:37147"/>
        <dbReference type="ChEBI" id="CHEBI:57287"/>
        <dbReference type="ChEBI" id="CHEBI:57394"/>
        <dbReference type="ChEBI" id="CHEBI:74544"/>
        <dbReference type="ChEBI" id="CHEBI:74552"/>
    </reaction>
    <physiologicalReaction direction="left-to-right" evidence="16">
        <dbReference type="Rhea" id="RHEA:37148"/>
    </physiologicalReaction>
</comment>
<evidence type="ECO:0000256" key="25">
    <source>
        <dbReference type="ARBA" id="ARBA00048770"/>
    </source>
</evidence>
<evidence type="ECO:0000256" key="9">
    <source>
        <dbReference type="ARBA" id="ARBA00022679"/>
    </source>
</evidence>
<evidence type="ECO:0000256" key="16">
    <source>
        <dbReference type="ARBA" id="ARBA00036296"/>
    </source>
</evidence>
<keyword evidence="8" id="KW-0551">Lipid droplet</keyword>
<comment type="catalytic activity">
    <reaction evidence="25">
        <text>1-(9Z-octadecenoyl)-sn-glycero-3-phosphate + (5Z,8Z,11Z,14Z)-eicosatetraenoyl-CoA = 1-(9Z)-octadecenoyl-2-(5Z,8Z,11Z,14Z)-eicosatetraenoyl-sn-glycero-3-phosphate + CoA</text>
        <dbReference type="Rhea" id="RHEA:37443"/>
        <dbReference type="ChEBI" id="CHEBI:57287"/>
        <dbReference type="ChEBI" id="CHEBI:57368"/>
        <dbReference type="ChEBI" id="CHEBI:74544"/>
        <dbReference type="ChEBI" id="CHEBI:74928"/>
    </reaction>
    <physiologicalReaction direction="left-to-right" evidence="25">
        <dbReference type="Rhea" id="RHEA:37444"/>
    </physiologicalReaction>
</comment>
<evidence type="ECO:0000256" key="15">
    <source>
        <dbReference type="ARBA" id="ARBA00023315"/>
    </source>
</evidence>
<evidence type="ECO:0000256" key="21">
    <source>
        <dbReference type="ARBA" id="ARBA00047525"/>
    </source>
</evidence>
<evidence type="ECO:0000256" key="5">
    <source>
        <dbReference type="ARBA" id="ARBA00013211"/>
    </source>
</evidence>
<dbReference type="PANTHER" id="PTHR42886">
    <property type="entry name" value="RE40534P-RELATED"/>
    <property type="match status" value="1"/>
</dbReference>
<evidence type="ECO:0000256" key="4">
    <source>
        <dbReference type="ARBA" id="ARBA00004502"/>
    </source>
</evidence>
<dbReference type="GeneTree" id="ENSGT00390000016277"/>
<evidence type="ECO:0000256" key="13">
    <source>
        <dbReference type="ARBA" id="ARBA00023209"/>
    </source>
</evidence>
<comment type="catalytic activity">
    <reaction evidence="26">
        <text>1-(9Z-octadecenoyl)-sn-glycero-3-phosphate + (9Z)-octadecenoyl-CoA = 1,2-di-(9Z-octadecenoyl)-sn-glycero-3-phosphate + CoA</text>
        <dbReference type="Rhea" id="RHEA:37131"/>
        <dbReference type="ChEBI" id="CHEBI:57287"/>
        <dbReference type="ChEBI" id="CHEBI:57387"/>
        <dbReference type="ChEBI" id="CHEBI:74544"/>
        <dbReference type="ChEBI" id="CHEBI:74546"/>
    </reaction>
    <physiologicalReaction direction="left-to-right" evidence="26">
        <dbReference type="Rhea" id="RHEA:37132"/>
    </physiologicalReaction>
</comment>
<keyword evidence="14" id="KW-1208">Phospholipid metabolism</keyword>
<dbReference type="Pfam" id="PF00561">
    <property type="entry name" value="Abhydrolase_1"/>
    <property type="match status" value="1"/>
</dbReference>
<comment type="catalytic activity">
    <reaction evidence="24">
        <text>1-(5Z,8Z,11Z,14Z-eicosatetraenoyl)-sn-glycero-3-phosphate + (9Z)-octadecenoyl-CoA = 1-(5Z,8Z,11Z,14Z)-eicosatetraenoyl-2-(9Z)-octadecenoyl-sn-glycero-3-phosphate + CoA</text>
        <dbReference type="Rhea" id="RHEA:37455"/>
        <dbReference type="ChEBI" id="CHEBI:57287"/>
        <dbReference type="ChEBI" id="CHEBI:57387"/>
        <dbReference type="ChEBI" id="CHEBI:74938"/>
        <dbReference type="ChEBI" id="CHEBI:74941"/>
    </reaction>
    <physiologicalReaction direction="left-to-right" evidence="24">
        <dbReference type="Rhea" id="RHEA:37456"/>
    </physiologicalReaction>
</comment>
<dbReference type="GO" id="GO:0005811">
    <property type="term" value="C:lipid droplet"/>
    <property type="evidence" value="ECO:0007669"/>
    <property type="project" value="UniProtKB-SubCell"/>
</dbReference>
<dbReference type="PRINTS" id="PR00111">
    <property type="entry name" value="ABHYDROLASE"/>
</dbReference>
<feature type="domain" description="AB hydrolase-1" evidence="27">
    <location>
        <begin position="108"/>
        <end position="361"/>
    </location>
</feature>
<dbReference type="GO" id="GO:0030154">
    <property type="term" value="P:cell differentiation"/>
    <property type="evidence" value="ECO:0007669"/>
    <property type="project" value="UniProtKB-KW"/>
</dbReference>
<keyword evidence="10" id="KW-0221">Differentiation</keyword>
<comment type="function">
    <text evidence="20">Coenzyme A-dependent lysophosphatidic acid acyltransferase that catalyzes the transfer of an acyl group on a lysophosphatidic acid. Functions preferentially with 1-oleoyl-lysophosphatidic acid followed by 1-palmitoyl-lysophosphatidic acid, 1-stearoyl-lysophosphatidic acid and 1-arachidonoyl-lysophosphatidic acid as lipid acceptor. Functions preferentially with arachidonoyl-CoA followed by oleoyl-CoA as acyl group donors. Functions in phosphatidic acid biosynthesis. May regulate the cellular storage of triacylglycerol through activation of the phospholipase PNPLA2. Involved in keratinocyte differentiation. Regulates lipid droplet fusion.</text>
</comment>